<protein>
    <submittedName>
        <fullName evidence="3">Uncharacterized protein</fullName>
    </submittedName>
</protein>
<feature type="region of interest" description="Disordered" evidence="1">
    <location>
        <begin position="90"/>
        <end position="120"/>
    </location>
</feature>
<evidence type="ECO:0000256" key="2">
    <source>
        <dbReference type="SAM" id="SignalP"/>
    </source>
</evidence>
<accession>A0ABU3Y8M2</accession>
<evidence type="ECO:0000313" key="3">
    <source>
        <dbReference type="EMBL" id="MDV3457770.1"/>
    </source>
</evidence>
<name>A0ABU3Y8M2_9SPHN</name>
<proteinExistence type="predicted"/>
<sequence>MYSDLLLAFLFMGVAASTPAGANAEPANRRVQQASRPCSMDALPAADKQRMIAEYQRRYRAKGKASADAWAREAGNRFRRQLIAEGVCPPLADTSKTTARGNERGSDRPLVNRHGKPCKKTGVENRVVPGFGGAPMTMALVPVCKD</sequence>
<dbReference type="Proteomes" id="UP001273531">
    <property type="component" value="Unassembled WGS sequence"/>
</dbReference>
<feature type="signal peptide" evidence="2">
    <location>
        <begin position="1"/>
        <end position="22"/>
    </location>
</feature>
<keyword evidence="2" id="KW-0732">Signal</keyword>
<dbReference type="RefSeq" id="WP_317226900.1">
    <property type="nucleotide sequence ID" value="NZ_JAWJEJ010000001.1"/>
</dbReference>
<dbReference type="EMBL" id="JAWJEJ010000001">
    <property type="protein sequence ID" value="MDV3457770.1"/>
    <property type="molecule type" value="Genomic_DNA"/>
</dbReference>
<comment type="caution">
    <text evidence="3">The sequence shown here is derived from an EMBL/GenBank/DDBJ whole genome shotgun (WGS) entry which is preliminary data.</text>
</comment>
<gene>
    <name evidence="3" type="ORF">RZN05_12310</name>
</gene>
<evidence type="ECO:0000256" key="1">
    <source>
        <dbReference type="SAM" id="MobiDB-lite"/>
    </source>
</evidence>
<evidence type="ECO:0000313" key="4">
    <source>
        <dbReference type="Proteomes" id="UP001273531"/>
    </source>
</evidence>
<feature type="chain" id="PRO_5045843675" evidence="2">
    <location>
        <begin position="23"/>
        <end position="146"/>
    </location>
</feature>
<organism evidence="3 4">
    <name type="scientific">Sphingomonas agrestis</name>
    <dbReference type="NCBI Taxonomy" id="3080540"/>
    <lineage>
        <taxon>Bacteria</taxon>
        <taxon>Pseudomonadati</taxon>
        <taxon>Pseudomonadota</taxon>
        <taxon>Alphaproteobacteria</taxon>
        <taxon>Sphingomonadales</taxon>
        <taxon>Sphingomonadaceae</taxon>
        <taxon>Sphingomonas</taxon>
    </lineage>
</organism>
<reference evidence="3 4" key="1">
    <citation type="submission" date="2023-10" db="EMBL/GenBank/DDBJ databases">
        <title>Sphingomonas sp. HF-S4 16S ribosomal RNA gene Genome sequencing and assembly.</title>
        <authorList>
            <person name="Lee H."/>
        </authorList>
    </citation>
    <scope>NUCLEOTIDE SEQUENCE [LARGE SCALE GENOMIC DNA]</scope>
    <source>
        <strain evidence="3 4">HF-S4</strain>
    </source>
</reference>
<keyword evidence="4" id="KW-1185">Reference proteome</keyword>